<evidence type="ECO:0000313" key="3">
    <source>
        <dbReference type="EMBL" id="MDQ0110732.1"/>
    </source>
</evidence>
<keyword evidence="1" id="KW-1133">Transmembrane helix</keyword>
<keyword evidence="2" id="KW-0732">Signal</keyword>
<keyword evidence="1" id="KW-0472">Membrane</keyword>
<feature type="transmembrane region" description="Helical" evidence="1">
    <location>
        <begin position="174"/>
        <end position="192"/>
    </location>
</feature>
<proteinExistence type="predicted"/>
<evidence type="ECO:0000313" key="4">
    <source>
        <dbReference type="Proteomes" id="UP001229346"/>
    </source>
</evidence>
<dbReference type="RefSeq" id="WP_307200066.1">
    <property type="nucleotide sequence ID" value="NZ_JAUSSU010000001.1"/>
</dbReference>
<sequence length="201" mass="20906">MKMMVNHVKVKWAAKLMIAASIALVPVAAGPAVGSVYAAEQNSDGYASSELKEMHAKVDAYVFVDHAEELAEKGIQVTNTGPVGDFIEIGIQDFTEEKAAYLNAAFDSELIKVVEGVQAVTLNNTLQMATDNEMSTTSVDAPAADSSEMAVSTAADTGTSAAEANVQNAASGSMTGWIVVIAAAALAAFAFASRKLKLSKK</sequence>
<evidence type="ECO:0000256" key="2">
    <source>
        <dbReference type="SAM" id="SignalP"/>
    </source>
</evidence>
<feature type="chain" id="PRO_5047218086" description="Copper amine oxidase-like N-terminal domain-containing protein" evidence="2">
    <location>
        <begin position="39"/>
        <end position="201"/>
    </location>
</feature>
<feature type="signal peptide" evidence="2">
    <location>
        <begin position="1"/>
        <end position="38"/>
    </location>
</feature>
<evidence type="ECO:0008006" key="5">
    <source>
        <dbReference type="Google" id="ProtNLM"/>
    </source>
</evidence>
<keyword evidence="1" id="KW-0812">Transmembrane</keyword>
<reference evidence="3 4" key="1">
    <citation type="submission" date="2023-07" db="EMBL/GenBank/DDBJ databases">
        <title>Sorghum-associated microbial communities from plants grown in Nebraska, USA.</title>
        <authorList>
            <person name="Schachtman D."/>
        </authorList>
    </citation>
    <scope>NUCLEOTIDE SEQUENCE [LARGE SCALE GENOMIC DNA]</scope>
    <source>
        <strain evidence="3 4">CC482</strain>
    </source>
</reference>
<accession>A0ABT9TTQ4</accession>
<comment type="caution">
    <text evidence="3">The sequence shown here is derived from an EMBL/GenBank/DDBJ whole genome shotgun (WGS) entry which is preliminary data.</text>
</comment>
<dbReference type="Proteomes" id="UP001229346">
    <property type="component" value="Unassembled WGS sequence"/>
</dbReference>
<keyword evidence="4" id="KW-1185">Reference proteome</keyword>
<gene>
    <name evidence="3" type="ORF">J2T15_000148</name>
</gene>
<name>A0ABT9TTQ4_PAEHA</name>
<dbReference type="EMBL" id="JAUSSU010000001">
    <property type="protein sequence ID" value="MDQ0110732.1"/>
    <property type="molecule type" value="Genomic_DNA"/>
</dbReference>
<organism evidence="3 4">
    <name type="scientific">Paenibacillus harenae</name>
    <dbReference type="NCBI Taxonomy" id="306543"/>
    <lineage>
        <taxon>Bacteria</taxon>
        <taxon>Bacillati</taxon>
        <taxon>Bacillota</taxon>
        <taxon>Bacilli</taxon>
        <taxon>Bacillales</taxon>
        <taxon>Paenibacillaceae</taxon>
        <taxon>Paenibacillus</taxon>
    </lineage>
</organism>
<evidence type="ECO:0000256" key="1">
    <source>
        <dbReference type="SAM" id="Phobius"/>
    </source>
</evidence>
<protein>
    <recommendedName>
        <fullName evidence="5">Copper amine oxidase-like N-terminal domain-containing protein</fullName>
    </recommendedName>
</protein>